<dbReference type="Pfam" id="PF24406">
    <property type="entry name" value="nSTAND_NTPase4"/>
    <property type="match status" value="1"/>
</dbReference>
<comment type="caution">
    <text evidence="2">The sequence shown here is derived from an EMBL/GenBank/DDBJ whole genome shotgun (WGS) entry which is preliminary data.</text>
</comment>
<dbReference type="InterPro" id="IPR027417">
    <property type="entry name" value="P-loop_NTPase"/>
</dbReference>
<evidence type="ECO:0000313" key="3">
    <source>
        <dbReference type="Proteomes" id="UP000287385"/>
    </source>
</evidence>
<protein>
    <recommendedName>
        <fullName evidence="1">STAND NTPase 4 small alpha/beta domain-containing protein</fullName>
    </recommendedName>
</protein>
<dbReference type="InterPro" id="IPR057123">
    <property type="entry name" value="STAND_NTPase4_dom"/>
</dbReference>
<evidence type="ECO:0000259" key="1">
    <source>
        <dbReference type="Pfam" id="PF24406"/>
    </source>
</evidence>
<feature type="domain" description="STAND NTPase 4 small alpha/beta" evidence="1">
    <location>
        <begin position="279"/>
        <end position="327"/>
    </location>
</feature>
<keyword evidence="3" id="KW-1185">Reference proteome</keyword>
<gene>
    <name evidence="2" type="ORF">NBRC3278_0165</name>
</gene>
<dbReference type="Proteomes" id="UP000287385">
    <property type="component" value="Unassembled WGS sequence"/>
</dbReference>
<organism evidence="2 3">
    <name type="scientific">Acetobacter pasteurianus NBRC 3278</name>
    <dbReference type="NCBI Taxonomy" id="1226660"/>
    <lineage>
        <taxon>Bacteria</taxon>
        <taxon>Pseudomonadati</taxon>
        <taxon>Pseudomonadota</taxon>
        <taxon>Alphaproteobacteria</taxon>
        <taxon>Acetobacterales</taxon>
        <taxon>Acetobacteraceae</taxon>
        <taxon>Acetobacter</taxon>
    </lineage>
</organism>
<dbReference type="EMBL" id="BDEV01000006">
    <property type="protein sequence ID" value="GCD61072.1"/>
    <property type="molecule type" value="Genomic_DNA"/>
</dbReference>
<accession>A0A401WZQ9</accession>
<dbReference type="SUPFAM" id="SSF52540">
    <property type="entry name" value="P-loop containing nucleoside triphosphate hydrolases"/>
    <property type="match status" value="1"/>
</dbReference>
<dbReference type="Gene3D" id="3.40.50.300">
    <property type="entry name" value="P-loop containing nucleotide triphosphate hydrolases"/>
    <property type="match status" value="1"/>
</dbReference>
<proteinExistence type="predicted"/>
<dbReference type="AlphaFoldDB" id="A0A401WZQ9"/>
<name>A0A401WZQ9_ACEPA</name>
<sequence length="686" mass="79558">MNNAHAKNVKLTDILTKKNDIIFLGGRESGKTSLAHKIAISCTDGICDEVRVPAIIDMRDTALTFHLKKAILTYYNIIDDRIETQSIQRCIRENFNSIKFLVILDNFDEHNKKHISALAKMSNDRKNIRFIVFSSLNISINSVNNKASKLKDLFFEPVIYNIQDFPTKYIRDLSNKKLSFSGEHNPQLVEKIVNQFRENDLPRNGYIVSLLLWSWEKNGKKENINEALLIESLIDYLLNVADFTQAIRGTFDSKLKSLLLQEIASKMFSGGDYEDSVALQRFLKDFLDGKGLEFDSIDVLDTLCRSGILKRSNDRVSFKYRCFQEYFNALYLMQNSSRILKATEHNNILSHSREIEFMTSLSRLSLGISERLQKDLQFTLNHLIPNKSSENSLKSMNFDSTRMHLFEPKTEKLRNINITQDMVDDINDSVDRKYREKEKEKNERKKTASLSIRENHDDKVSEVSEVSDNNDKNYDIISVNTLLARIIKFSEFEDIDIKIKSIILSIKNTVLISIFFVDEIAKRKWENEDIVKKLIKKTHVEFETVVSDIKNLSKLVAPLMFVNILREELPGPSTFIALEKILDDTNHDFEVRLIAGIYLIFNFKRESLHKLKKLLLNVDNIYYKLFVIECMSLAWTTSVIPEPIKNDYLNVIADLERNSQNRRGISGKLQKGALIENIKKRRFKEE</sequence>
<reference evidence="2 3" key="1">
    <citation type="submission" date="2016-06" db="EMBL/GenBank/DDBJ databases">
        <title>Acetobacter pasteurianus NBRC 3278 whole genome sequencing project.</title>
        <authorList>
            <person name="Matsutani M."/>
            <person name="Shiwa Y."/>
            <person name="Okamoto-Kainuma A."/>
            <person name="Ishikawa M."/>
            <person name="Koizumi Y."/>
            <person name="Yoshikawa H."/>
            <person name="Yakushi T."/>
            <person name="Matsushita K."/>
        </authorList>
    </citation>
    <scope>NUCLEOTIDE SEQUENCE [LARGE SCALE GENOMIC DNA]</scope>
    <source>
        <strain evidence="2 3">NBRC 3278</strain>
    </source>
</reference>
<evidence type="ECO:0000313" key="2">
    <source>
        <dbReference type="EMBL" id="GCD61072.1"/>
    </source>
</evidence>